<feature type="chain" id="PRO_5005515747" evidence="1">
    <location>
        <begin position="20"/>
        <end position="351"/>
    </location>
</feature>
<dbReference type="Gene3D" id="2.40.128.20">
    <property type="match status" value="2"/>
</dbReference>
<name>A0A0K8R5B8_IXORI</name>
<dbReference type="InterPro" id="IPR012674">
    <property type="entry name" value="Calycin"/>
</dbReference>
<keyword evidence="1" id="KW-0732">Signal</keyword>
<accession>A0A0K8R5B8</accession>
<dbReference type="InterPro" id="IPR002970">
    <property type="entry name" value="Tick_his-bd"/>
</dbReference>
<dbReference type="EMBL" id="GADI01007446">
    <property type="protein sequence ID" value="JAA66362.1"/>
    <property type="molecule type" value="mRNA"/>
</dbReference>
<protein>
    <submittedName>
        <fullName evidence="2">Putative salivary lipocalin</fullName>
    </submittedName>
</protein>
<sequence length="351" mass="40632">MEHVSCSILFCILVRLVNAKEGAIQIDEYPNYWGYQDIGRALNNSDQTSWLIYRTYSRDSKDSRHLCVYAKITKMGNPYIFEQGYTISNGQKNETVRNTLYAQTFKKANVYVEDEGRQHDNAMRVSKKEGDTPGKEYRLVYSDYGRCDILRVLDSGYGNSMANPEIRIDDAPEYEQWQDINKALRNSDSLSWMYLRTYLPVPGEPEYECVYANVARLQEEGNYVFMQGWTQADGSTIEVPLFVNTTRTPGDGYTRQKDNAMHVTLNIPQQNLYKDFGLYKLIYSDNKKCDILRVKSKQSGYACEMYLHSSALNAGVPRACQSIYRLACGREERYHYQVYFPNCTMHNKKSS</sequence>
<feature type="signal peptide" evidence="1">
    <location>
        <begin position="1"/>
        <end position="19"/>
    </location>
</feature>
<dbReference type="AlphaFoldDB" id="A0A0K8R5B8"/>
<dbReference type="SUPFAM" id="SSF50814">
    <property type="entry name" value="Lipocalins"/>
    <property type="match status" value="2"/>
</dbReference>
<evidence type="ECO:0000313" key="2">
    <source>
        <dbReference type="EMBL" id="JAA66362.1"/>
    </source>
</evidence>
<organism evidence="2">
    <name type="scientific">Ixodes ricinus</name>
    <name type="common">Common tick</name>
    <name type="synonym">Acarus ricinus</name>
    <dbReference type="NCBI Taxonomy" id="34613"/>
    <lineage>
        <taxon>Eukaryota</taxon>
        <taxon>Metazoa</taxon>
        <taxon>Ecdysozoa</taxon>
        <taxon>Arthropoda</taxon>
        <taxon>Chelicerata</taxon>
        <taxon>Arachnida</taxon>
        <taxon>Acari</taxon>
        <taxon>Parasitiformes</taxon>
        <taxon>Ixodida</taxon>
        <taxon>Ixodoidea</taxon>
        <taxon>Ixodidae</taxon>
        <taxon>Ixodinae</taxon>
        <taxon>Ixodes</taxon>
    </lineage>
</organism>
<dbReference type="GO" id="GO:0043176">
    <property type="term" value="F:amine binding"/>
    <property type="evidence" value="ECO:0007669"/>
    <property type="project" value="InterPro"/>
</dbReference>
<reference evidence="2" key="1">
    <citation type="submission" date="2012-12" db="EMBL/GenBank/DDBJ databases">
        <title>Identification and characterization of a phenylalanine ammonia-lyase gene family in Isatis indigotica Fort.</title>
        <authorList>
            <person name="Liu Q."/>
            <person name="Chen J."/>
            <person name="Zhou X."/>
            <person name="Di P."/>
            <person name="Xiao Y."/>
            <person name="Xuan H."/>
            <person name="Zhang L."/>
            <person name="Chen W."/>
        </authorList>
    </citation>
    <scope>NUCLEOTIDE SEQUENCE</scope>
    <source>
        <tissue evidence="2">Salivary gland</tissue>
    </source>
</reference>
<dbReference type="Pfam" id="PF02098">
    <property type="entry name" value="His_binding"/>
    <property type="match status" value="2"/>
</dbReference>
<dbReference type="GO" id="GO:0030682">
    <property type="term" value="P:symbiont-mediated perturbation of host defenses"/>
    <property type="evidence" value="ECO:0007669"/>
    <property type="project" value="InterPro"/>
</dbReference>
<evidence type="ECO:0000256" key="1">
    <source>
        <dbReference type="SAM" id="SignalP"/>
    </source>
</evidence>
<proteinExistence type="evidence at transcript level"/>